<name>A0AAV7MC26_PLEWA</name>
<comment type="caution">
    <text evidence="2">The sequence shown here is derived from an EMBL/GenBank/DDBJ whole genome shotgun (WGS) entry which is preliminary data.</text>
</comment>
<dbReference type="Proteomes" id="UP001066276">
    <property type="component" value="Chromosome 10"/>
</dbReference>
<accession>A0AAV7MC26</accession>
<sequence>MTERRASTSSGGDHPDHHLRAQWQLLRARGNTNKPEDPEVPGRSPEHEQVRQLLSASPAHGPFKTNGYEIRIMADFSRETNEGRKGFLALRLRMRQLEVKYSLFEPARLWTTKNGASKNFYDPEDVQIYLDRLQSQSMDTTDSDRPLRTPCDN</sequence>
<evidence type="ECO:0000256" key="1">
    <source>
        <dbReference type="SAM" id="MobiDB-lite"/>
    </source>
</evidence>
<evidence type="ECO:0000313" key="2">
    <source>
        <dbReference type="EMBL" id="KAJ1100084.1"/>
    </source>
</evidence>
<reference evidence="2" key="1">
    <citation type="journal article" date="2022" name="bioRxiv">
        <title>Sequencing and chromosome-scale assembly of the giantPleurodeles waltlgenome.</title>
        <authorList>
            <person name="Brown T."/>
            <person name="Elewa A."/>
            <person name="Iarovenko S."/>
            <person name="Subramanian E."/>
            <person name="Araus A.J."/>
            <person name="Petzold A."/>
            <person name="Susuki M."/>
            <person name="Suzuki K.-i.T."/>
            <person name="Hayashi T."/>
            <person name="Toyoda A."/>
            <person name="Oliveira C."/>
            <person name="Osipova E."/>
            <person name="Leigh N.D."/>
            <person name="Simon A."/>
            <person name="Yun M.H."/>
        </authorList>
    </citation>
    <scope>NUCLEOTIDE SEQUENCE</scope>
    <source>
        <strain evidence="2">20211129_DDA</strain>
        <tissue evidence="2">Liver</tissue>
    </source>
</reference>
<evidence type="ECO:0000313" key="3">
    <source>
        <dbReference type="Proteomes" id="UP001066276"/>
    </source>
</evidence>
<dbReference type="EMBL" id="JANPWB010000014">
    <property type="protein sequence ID" value="KAJ1100084.1"/>
    <property type="molecule type" value="Genomic_DNA"/>
</dbReference>
<dbReference type="Gene3D" id="3.30.250.20">
    <property type="entry name" value="L1 transposable element, C-terminal domain"/>
    <property type="match status" value="1"/>
</dbReference>
<proteinExistence type="predicted"/>
<keyword evidence="3" id="KW-1185">Reference proteome</keyword>
<feature type="region of interest" description="Disordered" evidence="1">
    <location>
        <begin position="1"/>
        <end position="20"/>
    </location>
</feature>
<dbReference type="AlphaFoldDB" id="A0AAV7MC26"/>
<organism evidence="2 3">
    <name type="scientific">Pleurodeles waltl</name>
    <name type="common">Iberian ribbed newt</name>
    <dbReference type="NCBI Taxonomy" id="8319"/>
    <lineage>
        <taxon>Eukaryota</taxon>
        <taxon>Metazoa</taxon>
        <taxon>Chordata</taxon>
        <taxon>Craniata</taxon>
        <taxon>Vertebrata</taxon>
        <taxon>Euteleostomi</taxon>
        <taxon>Amphibia</taxon>
        <taxon>Batrachia</taxon>
        <taxon>Caudata</taxon>
        <taxon>Salamandroidea</taxon>
        <taxon>Salamandridae</taxon>
        <taxon>Pleurodelinae</taxon>
        <taxon>Pleurodeles</taxon>
    </lineage>
</organism>
<protein>
    <submittedName>
        <fullName evidence="2">Uncharacterized protein</fullName>
    </submittedName>
</protein>
<feature type="region of interest" description="Disordered" evidence="1">
    <location>
        <begin position="133"/>
        <end position="153"/>
    </location>
</feature>
<dbReference type="InterPro" id="IPR042566">
    <property type="entry name" value="L1_C"/>
</dbReference>
<feature type="region of interest" description="Disordered" evidence="1">
    <location>
        <begin position="26"/>
        <end position="50"/>
    </location>
</feature>
<gene>
    <name evidence="2" type="ORF">NDU88_005173</name>
</gene>